<dbReference type="InterPro" id="IPR013320">
    <property type="entry name" value="ConA-like_dom_sf"/>
</dbReference>
<dbReference type="RefSeq" id="WP_021697561.1">
    <property type="nucleotide sequence ID" value="NZ_BATC01000028.1"/>
</dbReference>
<dbReference type="AlphaFoldDB" id="A0A8E0NBT8"/>
<dbReference type="SUPFAM" id="SSF49899">
    <property type="entry name" value="Concanavalin A-like lectins/glucanases"/>
    <property type="match status" value="1"/>
</dbReference>
<comment type="caution">
    <text evidence="2">The sequence shown here is derived from an EMBL/GenBank/DDBJ whole genome shotgun (WGS) entry which is preliminary data.</text>
</comment>
<organism evidence="2 3">
    <name type="scientific">Brevundimonas abyssalis TAR-001</name>
    <dbReference type="NCBI Taxonomy" id="1391729"/>
    <lineage>
        <taxon>Bacteria</taxon>
        <taxon>Pseudomonadati</taxon>
        <taxon>Pseudomonadota</taxon>
        <taxon>Alphaproteobacteria</taxon>
        <taxon>Caulobacterales</taxon>
        <taxon>Caulobacteraceae</taxon>
        <taxon>Brevundimonas</taxon>
    </lineage>
</organism>
<dbReference type="Pfam" id="PF13385">
    <property type="entry name" value="Laminin_G_3"/>
    <property type="match status" value="1"/>
</dbReference>
<protein>
    <recommendedName>
        <fullName evidence="4">LamG-like jellyroll fold domain-containing protein</fullName>
    </recommendedName>
</protein>
<dbReference type="EMBL" id="BATC01000028">
    <property type="protein sequence ID" value="GAD59466.1"/>
    <property type="molecule type" value="Genomic_DNA"/>
</dbReference>
<sequence length="1261" mass="140643">MRHIKTSCSLFAIAAALAAAPAAAQDGLLFHVSADDGLTADVAQGQAEPNFASHVSIRPDGRFGGYIEAQGAQTLTWEAPGNIQAQRGTLSFFWRAREPVSRNEFPVFRVSYSDHSSWDMVWLRIDWNGAGFDAFVTDTNLSRSSVSWRGLETLDPDRWVHIAFAWDETTGVQLYVDGQLVGEQAGAMTLDAGLDQMGPHSRIISPYQVQSRYNFMRGGDLDELKVHDRALSAPQIAALARGGEVEVPAPSITADRWGAWRHRLGFDGEAPPAIAPYTAIRKVEFDSTYDLQQRFLKGSDGVRESTWPGVYYRSRLPGRHDYFEIPDWNVYVEGGRAITFNLPDEPWNRLEFTGAADGTLTWVDGDAEAPLATRPEGHERTTYSVETRTGGSVRFDNRLPETPIQEFAAYNITSARAPDGTSELNYVIDSRVAPDYPALDVLLSHVAGRHPAEERATVVALPATTIEMSRPARGDSGAQPGRLPLVHVIIPFDFRDSRPGEPAHRGTHGWINYDGGLDGIQLDLPPLDVTPTHGGLYPLNIRVKDPLWPERDLLDVNVSIEPNRPYSLWLDTRDRILPNDGSLYFTVAGAGEGLTADSLNGARVRLVFKSREDAAVEHVADRFEQVRDNLSFLVEERPQNRRLRLHDRYMRDLEDILRVDPDHEQARFHWAETNPGQPWPAFEQTEAPEGTPVWAFRQMEHMRLLRHFMEWWIDNRQSEYGDFGGGLSDDTDMTNQWPGAALMGLMPDKVTGSLNRMTDAIYRLGMVTDGLPTIRTDELHVYEEGQNSDAQSLYLNWGDPTVVDRLMTTARNYSRIIEPNAAGHTHFVSNYFSATDVVREGIWEWSKPHSYLILHAALLLGEYNGDPTMRSLVTAMSDHYLAHGTQDAEGNWSFPAEINWRSDEARGSLEAGDIAPYQMFWAAWRWTGDDKYLAPLEARVRERGPGQLAMLNANTLDALDRREDWGQALVEQANARGASGYSLYAAWEMTGDRSYLERLYGDEVQRASQRMFMMTEGHWWSDRVEVYSEFLQRARLGGMALRRNQIFPGHTVSWRFGRDGDAENIAILMPGATPERFTVMAFNGSDREISAEMTGWNVTPGRWTVRSGTDRNGDDAIDGRAQAREVSLERSRSTSLTFAPGVITIHEFSLAEASGAVVHDRPDLAIGPRTTRIENGVLHVQVFNQGIRAAPAATVILEDAAGREIARGRSAALAAADDLTPKSVEVVLDLPSGFVAEGHRVRLVADGDVAEVTLLNNEVRL</sequence>
<feature type="signal peptide" evidence="1">
    <location>
        <begin position="1"/>
        <end position="24"/>
    </location>
</feature>
<name>A0A8E0NBT8_9CAUL</name>
<keyword evidence="1" id="KW-0732">Signal</keyword>
<reference evidence="3" key="1">
    <citation type="journal article" date="2013" name="Genome Announc.">
        <title>Draft Genome Sequence of the Dimorphic Prosthecate Bacterium Brevundimonas abyssalis TAR-001T.</title>
        <authorList>
            <person name="Tsubouchi T."/>
            <person name="Nishi S."/>
            <person name="Usui K."/>
            <person name="Shimane Y."/>
            <person name="Takaki Y."/>
            <person name="Maruyama T."/>
            <person name="Hatada Y."/>
        </authorList>
    </citation>
    <scope>NUCLEOTIDE SEQUENCE [LARGE SCALE GENOMIC DNA]</scope>
    <source>
        <strain evidence="3">TAR-001</strain>
    </source>
</reference>
<dbReference type="Gene3D" id="2.60.120.200">
    <property type="match status" value="1"/>
</dbReference>
<evidence type="ECO:0000313" key="3">
    <source>
        <dbReference type="Proteomes" id="UP000016569"/>
    </source>
</evidence>
<evidence type="ECO:0000256" key="1">
    <source>
        <dbReference type="SAM" id="SignalP"/>
    </source>
</evidence>
<keyword evidence="3" id="KW-1185">Reference proteome</keyword>
<gene>
    <name evidence="2" type="ORF">MBEBAB_1716</name>
</gene>
<dbReference type="Proteomes" id="UP000016569">
    <property type="component" value="Unassembled WGS sequence"/>
</dbReference>
<accession>A0A8E0NBT8</accession>
<proteinExistence type="predicted"/>
<feature type="chain" id="PRO_5034072547" description="LamG-like jellyroll fold domain-containing protein" evidence="1">
    <location>
        <begin position="25"/>
        <end position="1261"/>
    </location>
</feature>
<evidence type="ECO:0008006" key="4">
    <source>
        <dbReference type="Google" id="ProtNLM"/>
    </source>
</evidence>
<evidence type="ECO:0000313" key="2">
    <source>
        <dbReference type="EMBL" id="GAD59466.1"/>
    </source>
</evidence>